<dbReference type="Gene3D" id="2.180.10.10">
    <property type="entry name" value="RHS repeat-associated core"/>
    <property type="match status" value="1"/>
</dbReference>
<dbReference type="Proteomes" id="UP000503018">
    <property type="component" value="Chromosome"/>
</dbReference>
<dbReference type="InterPro" id="IPR022385">
    <property type="entry name" value="Rhs_assc_core"/>
</dbReference>
<evidence type="ECO:0000313" key="3">
    <source>
        <dbReference type="EMBL" id="QJQ33458.1"/>
    </source>
</evidence>
<organism evidence="3 4">
    <name type="scientific">Sphingomonas lacunae</name>
    <dbReference type="NCBI Taxonomy" id="2698828"/>
    <lineage>
        <taxon>Bacteria</taxon>
        <taxon>Pseudomonadati</taxon>
        <taxon>Pseudomonadota</taxon>
        <taxon>Alphaproteobacteria</taxon>
        <taxon>Sphingomonadales</taxon>
        <taxon>Sphingomonadaceae</taxon>
        <taxon>Sphingomonas</taxon>
    </lineage>
</organism>
<evidence type="ECO:0000256" key="1">
    <source>
        <dbReference type="ARBA" id="ARBA00022737"/>
    </source>
</evidence>
<keyword evidence="4" id="KW-1185">Reference proteome</keyword>
<keyword evidence="1" id="KW-0677">Repeat</keyword>
<dbReference type="Pfam" id="PF25023">
    <property type="entry name" value="TEN_YD-shell"/>
    <property type="match status" value="1"/>
</dbReference>
<evidence type="ECO:0000313" key="4">
    <source>
        <dbReference type="Proteomes" id="UP000503018"/>
    </source>
</evidence>
<name>A0A6M4AWD7_9SPHN</name>
<dbReference type="InterPro" id="IPR056823">
    <property type="entry name" value="TEN-like_YD-shell"/>
</dbReference>
<accession>A0A6M4AWD7</accession>
<reference evidence="3 4" key="1">
    <citation type="submission" date="2020-01" db="EMBL/GenBank/DDBJ databases">
        <title>Sphingomonas sp. strain CSW-10.</title>
        <authorList>
            <person name="Chen W.-M."/>
        </authorList>
    </citation>
    <scope>NUCLEOTIDE SEQUENCE [LARGE SCALE GENOMIC DNA]</scope>
    <source>
        <strain evidence="3 4">CSW-10</strain>
    </source>
</reference>
<dbReference type="PANTHER" id="PTHR32305:SF15">
    <property type="entry name" value="PROTEIN RHSA-RELATED"/>
    <property type="match status" value="1"/>
</dbReference>
<evidence type="ECO:0000259" key="2">
    <source>
        <dbReference type="Pfam" id="PF25023"/>
    </source>
</evidence>
<dbReference type="PANTHER" id="PTHR32305">
    <property type="match status" value="1"/>
</dbReference>
<dbReference type="AlphaFoldDB" id="A0A6M4AWD7"/>
<feature type="domain" description="Teneurin-like YD-shell" evidence="2">
    <location>
        <begin position="29"/>
        <end position="246"/>
    </location>
</feature>
<dbReference type="EMBL" id="CP053015">
    <property type="protein sequence ID" value="QJQ33458.1"/>
    <property type="molecule type" value="Genomic_DNA"/>
</dbReference>
<dbReference type="NCBIfam" id="TIGR03696">
    <property type="entry name" value="Rhs_assc_core"/>
    <property type="match status" value="1"/>
</dbReference>
<proteinExistence type="predicted"/>
<sequence>MGIEQRNYGDTSTFTRIVAANVARTYSVNGLNQYLTAGTASFTYDPRGNLTSDGSTSYTYDVQNRLIAATGARTANLIYDPLGRLYETSGGSAGVTRFLYDGDELVAEYSSTGTLLRRYVHGASVDDPIIWYEGATVTATSRRHLFADNQGSIVGITNGTGALLAIDRYDDWGVPDATNLGRFQYSRGTRLSGGQASPETQAWIPELGMYHYKARIYSPTLGRFLQTDPIGYQDQMNLYAYVGNDPLNMRDPTGMATYVNRPIIVIGPRDTNSILHTFPALNYANGYSPGTESNKDIVVTGRRPKKKNPYCLADNGRRIVGAGPRTLDDGVVTFHGANLDFSLVFGAGISFLRFHDAYSGSEGVIAVGSAHLGLYASLGYSGGVSPDLRSLVGQGTALRAGAIVGIDSSFDGDGNLAAIQGGLEGGGGAAASMTRGRVVSSNIPEC</sequence>
<protein>
    <submittedName>
        <fullName evidence="3">RHS repeat-associated core domain-containing protein</fullName>
    </submittedName>
</protein>
<dbReference type="InterPro" id="IPR050708">
    <property type="entry name" value="T6SS_VgrG/RHS"/>
</dbReference>
<dbReference type="KEGG" id="slan:GV829_00260"/>
<gene>
    <name evidence="3" type="ORF">GV829_00260</name>
</gene>